<sequence>MVFRLCLKCLKPEDCRIKRVGSGRDHASCCVIQNVHKPPPNARGPDTDHERRQLQARATAANPMPRNASALVKSDAAENTTIVVCANTSAHFYLRSMSDRSVTSPDLREAMDELDNVCLNAADQQTVLLQRILSQLATMSSKMTTMNFRLERLEHDNRALTGNTNLLVERSAPKSNCVFCSIEDNRDNHFSGRCSRYFDPVTRTAQAMVLGLCLESA</sequence>
<proteinExistence type="predicted"/>
<evidence type="ECO:0000313" key="2">
    <source>
        <dbReference type="Proteomes" id="UP000054047"/>
    </source>
</evidence>
<organism evidence="1 2">
    <name type="scientific">Ancylostoma duodenale</name>
    <dbReference type="NCBI Taxonomy" id="51022"/>
    <lineage>
        <taxon>Eukaryota</taxon>
        <taxon>Metazoa</taxon>
        <taxon>Ecdysozoa</taxon>
        <taxon>Nematoda</taxon>
        <taxon>Chromadorea</taxon>
        <taxon>Rhabditida</taxon>
        <taxon>Rhabditina</taxon>
        <taxon>Rhabditomorpha</taxon>
        <taxon>Strongyloidea</taxon>
        <taxon>Ancylostomatidae</taxon>
        <taxon>Ancylostomatinae</taxon>
        <taxon>Ancylostoma</taxon>
    </lineage>
</organism>
<keyword evidence="2" id="KW-1185">Reference proteome</keyword>
<name>A0A0C2D0E2_9BILA</name>
<dbReference type="EMBL" id="KN729070">
    <property type="protein sequence ID" value="KIH62798.1"/>
    <property type="molecule type" value="Genomic_DNA"/>
</dbReference>
<gene>
    <name evidence="1" type="ORF">ANCDUO_06916</name>
</gene>
<dbReference type="Proteomes" id="UP000054047">
    <property type="component" value="Unassembled WGS sequence"/>
</dbReference>
<protein>
    <submittedName>
        <fullName evidence="1">Uncharacterized protein</fullName>
    </submittedName>
</protein>
<evidence type="ECO:0000313" key="1">
    <source>
        <dbReference type="EMBL" id="KIH62798.1"/>
    </source>
</evidence>
<accession>A0A0C2D0E2</accession>
<dbReference type="AlphaFoldDB" id="A0A0C2D0E2"/>
<reference evidence="1 2" key="1">
    <citation type="submission" date="2013-12" db="EMBL/GenBank/DDBJ databases">
        <title>Draft genome of the parsitic nematode Ancylostoma duodenale.</title>
        <authorList>
            <person name="Mitreva M."/>
        </authorList>
    </citation>
    <scope>NUCLEOTIDE SEQUENCE [LARGE SCALE GENOMIC DNA]</scope>
    <source>
        <strain evidence="1 2">Zhejiang</strain>
    </source>
</reference>